<gene>
    <name evidence="12" type="ORF">ACOC_LOCUS3577</name>
</gene>
<dbReference type="GO" id="GO:0098703">
    <property type="term" value="P:calcium ion import across plasma membrane"/>
    <property type="evidence" value="ECO:0007669"/>
    <property type="project" value="TreeGrafter"/>
</dbReference>
<keyword evidence="5 9" id="KW-0812">Transmembrane</keyword>
<dbReference type="InterPro" id="IPR051171">
    <property type="entry name" value="CaCA"/>
</dbReference>
<protein>
    <submittedName>
        <fullName evidence="14">Na_Ca_ex domain-containing protein</fullName>
    </submittedName>
</protein>
<feature type="domain" description="Sodium/calcium exchanger membrane region" evidence="11">
    <location>
        <begin position="59"/>
        <end position="225"/>
    </location>
</feature>
<feature type="transmembrane region" description="Helical" evidence="9">
    <location>
        <begin position="114"/>
        <end position="135"/>
    </location>
</feature>
<feature type="transmembrane region" description="Helical" evidence="9">
    <location>
        <begin position="147"/>
        <end position="167"/>
    </location>
</feature>
<evidence type="ECO:0000313" key="13">
    <source>
        <dbReference type="Proteomes" id="UP000267027"/>
    </source>
</evidence>
<dbReference type="OMA" id="RRINHVK"/>
<evidence type="ECO:0000256" key="3">
    <source>
        <dbReference type="ARBA" id="ARBA00022449"/>
    </source>
</evidence>
<dbReference type="Pfam" id="PF01699">
    <property type="entry name" value="Na_Ca_ex"/>
    <property type="match status" value="1"/>
</dbReference>
<dbReference type="GO" id="GO:0098794">
    <property type="term" value="C:postsynapse"/>
    <property type="evidence" value="ECO:0007669"/>
    <property type="project" value="TreeGrafter"/>
</dbReference>
<reference evidence="12 13" key="2">
    <citation type="submission" date="2018-11" db="EMBL/GenBank/DDBJ databases">
        <authorList>
            <consortium name="Pathogen Informatics"/>
        </authorList>
    </citation>
    <scope>NUCLEOTIDE SEQUENCE [LARGE SCALE GENOMIC DNA]</scope>
    <source>
        <strain evidence="12 13">Costa Rica</strain>
    </source>
</reference>
<evidence type="ECO:0000256" key="9">
    <source>
        <dbReference type="SAM" id="Phobius"/>
    </source>
</evidence>
<evidence type="ECO:0000313" key="12">
    <source>
        <dbReference type="EMBL" id="VDM55162.1"/>
    </source>
</evidence>
<keyword evidence="4" id="KW-0109">Calcium transport</keyword>
<dbReference type="OrthoDB" id="418484at2759"/>
<keyword evidence="10" id="KW-0732">Signal</keyword>
<keyword evidence="6 9" id="KW-1133">Transmembrane helix</keyword>
<dbReference type="GO" id="GO:0005432">
    <property type="term" value="F:calcium:sodium antiporter activity"/>
    <property type="evidence" value="ECO:0007669"/>
    <property type="project" value="TreeGrafter"/>
</dbReference>
<feature type="transmembrane region" description="Helical" evidence="9">
    <location>
        <begin position="209"/>
        <end position="229"/>
    </location>
</feature>
<dbReference type="PANTHER" id="PTHR11878:SF75">
    <property type="entry name" value="CALX-BETA DOMAIN-CONTAINING PROTEIN"/>
    <property type="match status" value="1"/>
</dbReference>
<keyword evidence="4" id="KW-0106">Calcium</keyword>
<evidence type="ECO:0000256" key="10">
    <source>
        <dbReference type="SAM" id="SignalP"/>
    </source>
</evidence>
<keyword evidence="2" id="KW-0813">Transport</keyword>
<feature type="chain" id="PRO_5043130100" evidence="10">
    <location>
        <begin position="20"/>
        <end position="239"/>
    </location>
</feature>
<evidence type="ECO:0000256" key="6">
    <source>
        <dbReference type="ARBA" id="ARBA00022989"/>
    </source>
</evidence>
<dbReference type="GO" id="GO:0030424">
    <property type="term" value="C:axon"/>
    <property type="evidence" value="ECO:0007669"/>
    <property type="project" value="TreeGrafter"/>
</dbReference>
<evidence type="ECO:0000256" key="4">
    <source>
        <dbReference type="ARBA" id="ARBA00022568"/>
    </source>
</evidence>
<dbReference type="GO" id="GO:0042383">
    <property type="term" value="C:sarcolemma"/>
    <property type="evidence" value="ECO:0007669"/>
    <property type="project" value="TreeGrafter"/>
</dbReference>
<keyword evidence="7" id="KW-0406">Ion transport</keyword>
<dbReference type="PANTHER" id="PTHR11878">
    <property type="entry name" value="SODIUM/CALCIUM EXCHANGER"/>
    <property type="match status" value="1"/>
</dbReference>
<dbReference type="InterPro" id="IPR044880">
    <property type="entry name" value="NCX_ion-bd_dom_sf"/>
</dbReference>
<reference evidence="14" key="1">
    <citation type="submission" date="2017-02" db="UniProtKB">
        <authorList>
            <consortium name="WormBaseParasite"/>
        </authorList>
    </citation>
    <scope>IDENTIFICATION</scope>
</reference>
<proteinExistence type="predicted"/>
<sequence>MGPTLPLLAVILLTIGAEGFENGTCPQSKPCSPGVILPVWQPQSELQECSIIFRAVVYLIALCYMFFGVSIVADRFMAAIEVITSQEREVKMRKITGEPYTILIRVWNETVSNLTLMALGSSAPEILLSVVEIFGNNFEAGELGPSTIVGSAAFNLFVIIAFCIFAIPSGQVRRIQREYVFWVTVVWSTFAYIWLYLILCVFSPNEVEVWEGLLTFIFFPLTVISAYVADSYPKLFGRR</sequence>
<dbReference type="STRING" id="334426.A0A0R3PGW8"/>
<accession>A0A0R3PGW8</accession>
<feature type="transmembrane region" description="Helical" evidence="9">
    <location>
        <begin position="51"/>
        <end position="73"/>
    </location>
</feature>
<evidence type="ECO:0000256" key="5">
    <source>
        <dbReference type="ARBA" id="ARBA00022692"/>
    </source>
</evidence>
<comment type="subcellular location">
    <subcellularLocation>
        <location evidence="1">Endomembrane system</location>
        <topology evidence="1">Multi-pass membrane protein</topology>
    </subcellularLocation>
</comment>
<dbReference type="WBParaSite" id="ACOC_0000357601-mRNA-1">
    <property type="protein sequence ID" value="ACOC_0000357601-mRNA-1"/>
    <property type="gene ID" value="ACOC_0000357601"/>
</dbReference>
<evidence type="ECO:0000313" key="14">
    <source>
        <dbReference type="WBParaSite" id="ACOC_0000357601-mRNA-1"/>
    </source>
</evidence>
<feature type="signal peptide" evidence="10">
    <location>
        <begin position="1"/>
        <end position="19"/>
    </location>
</feature>
<name>A0A0R3PGW8_ANGCS</name>
<dbReference type="EMBL" id="UYYA01001148">
    <property type="protein sequence ID" value="VDM55162.1"/>
    <property type="molecule type" value="Genomic_DNA"/>
</dbReference>
<keyword evidence="3" id="KW-0050">Antiport</keyword>
<dbReference type="GO" id="GO:0012505">
    <property type="term" value="C:endomembrane system"/>
    <property type="evidence" value="ECO:0007669"/>
    <property type="project" value="UniProtKB-SubCell"/>
</dbReference>
<feature type="transmembrane region" description="Helical" evidence="9">
    <location>
        <begin position="179"/>
        <end position="197"/>
    </location>
</feature>
<dbReference type="Gene3D" id="1.20.1420.30">
    <property type="entry name" value="NCX, central ion-binding region"/>
    <property type="match status" value="1"/>
</dbReference>
<keyword evidence="13" id="KW-1185">Reference proteome</keyword>
<keyword evidence="8 9" id="KW-0472">Membrane</keyword>
<dbReference type="InterPro" id="IPR004837">
    <property type="entry name" value="NaCa_Exmemb"/>
</dbReference>
<dbReference type="Proteomes" id="UP000267027">
    <property type="component" value="Unassembled WGS sequence"/>
</dbReference>
<evidence type="ECO:0000259" key="11">
    <source>
        <dbReference type="Pfam" id="PF01699"/>
    </source>
</evidence>
<evidence type="ECO:0000256" key="1">
    <source>
        <dbReference type="ARBA" id="ARBA00004127"/>
    </source>
</evidence>
<evidence type="ECO:0000256" key="2">
    <source>
        <dbReference type="ARBA" id="ARBA00022448"/>
    </source>
</evidence>
<organism evidence="14">
    <name type="scientific">Angiostrongylus costaricensis</name>
    <name type="common">Nematode worm</name>
    <dbReference type="NCBI Taxonomy" id="334426"/>
    <lineage>
        <taxon>Eukaryota</taxon>
        <taxon>Metazoa</taxon>
        <taxon>Ecdysozoa</taxon>
        <taxon>Nematoda</taxon>
        <taxon>Chromadorea</taxon>
        <taxon>Rhabditida</taxon>
        <taxon>Rhabditina</taxon>
        <taxon>Rhabditomorpha</taxon>
        <taxon>Strongyloidea</taxon>
        <taxon>Metastrongylidae</taxon>
        <taxon>Angiostrongylus</taxon>
    </lineage>
</organism>
<evidence type="ECO:0000256" key="7">
    <source>
        <dbReference type="ARBA" id="ARBA00023065"/>
    </source>
</evidence>
<dbReference type="AlphaFoldDB" id="A0A0R3PGW8"/>
<evidence type="ECO:0000256" key="8">
    <source>
        <dbReference type="ARBA" id="ARBA00023136"/>
    </source>
</evidence>